<name>I0WE91_9FLAO</name>
<dbReference type="STRING" id="946077.W5A_08002"/>
<dbReference type="PANTHER" id="PTHR30543">
    <property type="entry name" value="CHROMATE REDUCTASE"/>
    <property type="match status" value="1"/>
</dbReference>
<dbReference type="GO" id="GO:0005829">
    <property type="term" value="C:cytosol"/>
    <property type="evidence" value="ECO:0007669"/>
    <property type="project" value="TreeGrafter"/>
</dbReference>
<dbReference type="GO" id="GO:0016491">
    <property type="term" value="F:oxidoreductase activity"/>
    <property type="evidence" value="ECO:0007669"/>
    <property type="project" value="InterPro"/>
</dbReference>
<dbReference type="EMBL" id="AJJU01000009">
    <property type="protein sequence ID" value="EID74707.1"/>
    <property type="molecule type" value="Genomic_DNA"/>
</dbReference>
<organism evidence="2 3">
    <name type="scientific">Imtechella halotolerans K1</name>
    <dbReference type="NCBI Taxonomy" id="946077"/>
    <lineage>
        <taxon>Bacteria</taxon>
        <taxon>Pseudomonadati</taxon>
        <taxon>Bacteroidota</taxon>
        <taxon>Flavobacteriia</taxon>
        <taxon>Flavobacteriales</taxon>
        <taxon>Flavobacteriaceae</taxon>
        <taxon>Imtechella</taxon>
    </lineage>
</organism>
<dbReference type="AlphaFoldDB" id="I0WE91"/>
<keyword evidence="3" id="KW-1185">Reference proteome</keyword>
<dbReference type="OrthoDB" id="5767802at2"/>
<dbReference type="Pfam" id="PF03358">
    <property type="entry name" value="FMN_red"/>
    <property type="match status" value="1"/>
</dbReference>
<evidence type="ECO:0000313" key="3">
    <source>
        <dbReference type="Proteomes" id="UP000005938"/>
    </source>
</evidence>
<dbReference type="PANTHER" id="PTHR30543:SF21">
    <property type="entry name" value="NAD(P)H-DEPENDENT FMN REDUCTASE LOT6"/>
    <property type="match status" value="1"/>
</dbReference>
<gene>
    <name evidence="2" type="ORF">W5A_08002</name>
</gene>
<dbReference type="InterPro" id="IPR029039">
    <property type="entry name" value="Flavoprotein-like_sf"/>
</dbReference>
<dbReference type="InterPro" id="IPR050712">
    <property type="entry name" value="NAD(P)H-dep_reductase"/>
</dbReference>
<dbReference type="PATRIC" id="fig|946077.3.peg.1622"/>
<dbReference type="Gene3D" id="3.40.50.360">
    <property type="match status" value="1"/>
</dbReference>
<dbReference type="GO" id="GO:0010181">
    <property type="term" value="F:FMN binding"/>
    <property type="evidence" value="ECO:0007669"/>
    <property type="project" value="TreeGrafter"/>
</dbReference>
<evidence type="ECO:0000313" key="2">
    <source>
        <dbReference type="EMBL" id="EID74707.1"/>
    </source>
</evidence>
<dbReference type="eggNOG" id="COG0431">
    <property type="taxonomic scope" value="Bacteria"/>
</dbReference>
<dbReference type="Proteomes" id="UP000005938">
    <property type="component" value="Unassembled WGS sequence"/>
</dbReference>
<dbReference type="RefSeq" id="WP_008239259.1">
    <property type="nucleotide sequence ID" value="NZ_AJJU01000009.1"/>
</dbReference>
<reference evidence="2 3" key="1">
    <citation type="journal article" date="2012" name="J. Bacteriol.">
        <title>Genome Sequence of the Halotolerant Bacterium Imtechella halotolerans K1T.</title>
        <authorList>
            <person name="Kumar S."/>
            <person name="Vikram S."/>
            <person name="Subramanian S."/>
            <person name="Raghava G.P."/>
            <person name="Pinnaka A.K."/>
        </authorList>
    </citation>
    <scope>NUCLEOTIDE SEQUENCE [LARGE SCALE GENOMIC DNA]</scope>
    <source>
        <strain evidence="2 3">K1</strain>
    </source>
</reference>
<comment type="caution">
    <text evidence="2">The sequence shown here is derived from an EMBL/GenBank/DDBJ whole genome shotgun (WGS) entry which is preliminary data.</text>
</comment>
<sequence length="180" mass="20244">MHIVAFWGSTSSTSINKKLVLHTLRYFPDAKVTLLDLSNYEMPIFSVDREKGGYPEAAYQFHREFKQADLILCSMAEHNRSYTAAFKNILDWCSRVDMNIFKNKPMFLMSTSPGGYGGGNVMNAASGFFPKCGAEVIQTFSLPSFNVKFSETDGILDNDLAIAHKNSIDFIKSRFTDIQP</sequence>
<dbReference type="InterPro" id="IPR005025">
    <property type="entry name" value="FMN_Rdtase-like_dom"/>
</dbReference>
<dbReference type="SUPFAM" id="SSF52218">
    <property type="entry name" value="Flavoproteins"/>
    <property type="match status" value="1"/>
</dbReference>
<protein>
    <submittedName>
        <fullName evidence="2">NADPH-dependent FMN reductase</fullName>
    </submittedName>
</protein>
<proteinExistence type="predicted"/>
<feature type="domain" description="NADPH-dependent FMN reductase-like" evidence="1">
    <location>
        <begin position="1"/>
        <end position="139"/>
    </location>
</feature>
<accession>I0WE91</accession>
<evidence type="ECO:0000259" key="1">
    <source>
        <dbReference type="Pfam" id="PF03358"/>
    </source>
</evidence>